<dbReference type="AlphaFoldDB" id="A0A0E3DBK8"/>
<dbReference type="Gene3D" id="3.90.1170.10">
    <property type="entry name" value="Ribosomal protein L10e/L16"/>
    <property type="match status" value="1"/>
</dbReference>
<dbReference type="CDD" id="cd01433">
    <property type="entry name" value="Ribosomal_L16_L10e"/>
    <property type="match status" value="1"/>
</dbReference>
<accession>A0A0E3DBK8</accession>
<dbReference type="PANTHER" id="PTHR12220:SF13">
    <property type="entry name" value="LARGE RIBOSOMAL SUBUNIT PROTEIN UL16M"/>
    <property type="match status" value="1"/>
</dbReference>
<dbReference type="InterPro" id="IPR036920">
    <property type="entry name" value="Ribosomal_uL16_sf"/>
</dbReference>
<proteinExistence type="inferred from homology"/>
<dbReference type="InterPro" id="IPR000114">
    <property type="entry name" value="Ribosomal_uL16_bact-type"/>
</dbReference>
<evidence type="ECO:0000256" key="4">
    <source>
        <dbReference type="RuleBase" id="RU004413"/>
    </source>
</evidence>
<evidence type="ECO:0000256" key="1">
    <source>
        <dbReference type="ARBA" id="ARBA00008931"/>
    </source>
</evidence>
<dbReference type="InterPro" id="IPR016180">
    <property type="entry name" value="Ribosomal_uL16_dom"/>
</dbReference>
<dbReference type="Pfam" id="PF00252">
    <property type="entry name" value="Ribosomal_L16"/>
    <property type="match status" value="1"/>
</dbReference>
<organism evidence="5">
    <name type="scientific">Schimmelmannia schousboei</name>
    <dbReference type="NCBI Taxonomy" id="173468"/>
    <lineage>
        <taxon>Eukaryota</taxon>
        <taxon>Rhodophyta</taxon>
        <taxon>Florideophyceae</taxon>
        <taxon>Rhodymeniophycidae</taxon>
        <taxon>Acrosymphytales</taxon>
        <taxon>Schimmelmanniaceae</taxon>
        <taxon>Schimmelmannia</taxon>
    </lineage>
</organism>
<dbReference type="SUPFAM" id="SSF54686">
    <property type="entry name" value="Ribosomal protein L16p/L10e"/>
    <property type="match status" value="1"/>
</dbReference>
<dbReference type="PRINTS" id="PR00060">
    <property type="entry name" value="RIBOSOMALL16"/>
</dbReference>
<keyword evidence="2 4" id="KW-0689">Ribosomal protein</keyword>
<reference evidence="5" key="1">
    <citation type="submission" date="2014-02" db="EMBL/GenBank/DDBJ databases">
        <title>Complete mitochondrion genomes reveal florideophycean red algal diversity.</title>
        <authorList>
            <person name="Yang E.C."/>
            <person name="Yoon H.S."/>
        </authorList>
    </citation>
    <scope>NUCLEOTIDE SEQUENCE</scope>
</reference>
<dbReference type="InterPro" id="IPR020798">
    <property type="entry name" value="Ribosomal_uL16_CS"/>
</dbReference>
<evidence type="ECO:0000313" key="5">
    <source>
        <dbReference type="EMBL" id="AHX02496.1"/>
    </source>
</evidence>
<dbReference type="PROSITE" id="PS00701">
    <property type="entry name" value="RIBOSOMAL_L16_2"/>
    <property type="match status" value="1"/>
</dbReference>
<keyword evidence="3 4" id="KW-0687">Ribonucleoprotein</keyword>
<keyword evidence="5" id="KW-0496">Mitochondrion</keyword>
<gene>
    <name evidence="5" type="primary">rpl16</name>
    <name evidence="5" type="ORF">Sscho.mt.03</name>
</gene>
<dbReference type="GO" id="GO:0019843">
    <property type="term" value="F:rRNA binding"/>
    <property type="evidence" value="ECO:0007669"/>
    <property type="project" value="InterPro"/>
</dbReference>
<dbReference type="GO" id="GO:0005762">
    <property type="term" value="C:mitochondrial large ribosomal subunit"/>
    <property type="evidence" value="ECO:0007669"/>
    <property type="project" value="TreeGrafter"/>
</dbReference>
<dbReference type="GO" id="GO:0032543">
    <property type="term" value="P:mitochondrial translation"/>
    <property type="evidence" value="ECO:0007669"/>
    <property type="project" value="TreeGrafter"/>
</dbReference>
<dbReference type="InterPro" id="IPR047873">
    <property type="entry name" value="Ribosomal_uL16"/>
</dbReference>
<dbReference type="EMBL" id="KJ398162">
    <property type="protein sequence ID" value="AHX02496.1"/>
    <property type="molecule type" value="Genomic_DNA"/>
</dbReference>
<evidence type="ECO:0000256" key="2">
    <source>
        <dbReference type="ARBA" id="ARBA00022980"/>
    </source>
</evidence>
<name>A0A0E3DBK8_9FLOR</name>
<sequence length="136" mass="16069">MNIQKKTHNKYKLKHNYTRHILKFGKYGIKINSFSFLSEKQIVAIEWALLKKIKKVLNNKTFKFWNLICCNLTLTKLSLESRMGKGKGAIYEKAIFLKRGVILFEIDKVSRSQMLDIFYFIKKRIPARVILVSRVN</sequence>
<dbReference type="GO" id="GO:0003735">
    <property type="term" value="F:structural constituent of ribosome"/>
    <property type="evidence" value="ECO:0007669"/>
    <property type="project" value="InterPro"/>
</dbReference>
<geneLocation type="mitochondrion" evidence="5"/>
<dbReference type="PANTHER" id="PTHR12220">
    <property type="entry name" value="50S/60S RIBOSOMAL PROTEIN L16"/>
    <property type="match status" value="1"/>
</dbReference>
<comment type="similarity">
    <text evidence="1 4">Belongs to the universal ribosomal protein uL16 family.</text>
</comment>
<evidence type="ECO:0000256" key="3">
    <source>
        <dbReference type="ARBA" id="ARBA00023274"/>
    </source>
</evidence>
<protein>
    <submittedName>
        <fullName evidence="5">Ribosomal protein L16</fullName>
    </submittedName>
</protein>